<dbReference type="PROSITE" id="PS51253">
    <property type="entry name" value="HTH_CENPB"/>
    <property type="match status" value="1"/>
</dbReference>
<feature type="region of interest" description="Disordered" evidence="2">
    <location>
        <begin position="302"/>
        <end position="355"/>
    </location>
</feature>
<name>A0A061QMI2_9CHLO</name>
<evidence type="ECO:0000256" key="2">
    <source>
        <dbReference type="SAM" id="MobiDB-lite"/>
    </source>
</evidence>
<feature type="compositionally biased region" description="Basic residues" evidence="2">
    <location>
        <begin position="339"/>
        <end position="353"/>
    </location>
</feature>
<dbReference type="SUPFAM" id="SSF46689">
    <property type="entry name" value="Homeodomain-like"/>
    <property type="match status" value="1"/>
</dbReference>
<organism evidence="4">
    <name type="scientific">Tetraselmis sp. GSL018</name>
    <dbReference type="NCBI Taxonomy" id="582737"/>
    <lineage>
        <taxon>Eukaryota</taxon>
        <taxon>Viridiplantae</taxon>
        <taxon>Chlorophyta</taxon>
        <taxon>core chlorophytes</taxon>
        <taxon>Chlorodendrophyceae</taxon>
        <taxon>Chlorodendrales</taxon>
        <taxon>Chlorodendraceae</taxon>
        <taxon>Tetraselmis</taxon>
    </lineage>
</organism>
<dbReference type="GO" id="GO:0003677">
    <property type="term" value="F:DNA binding"/>
    <property type="evidence" value="ECO:0007669"/>
    <property type="project" value="UniProtKB-KW"/>
</dbReference>
<feature type="non-terminal residue" evidence="4">
    <location>
        <position position="1"/>
    </location>
</feature>
<feature type="domain" description="HTH CENPB-type" evidence="3">
    <location>
        <begin position="424"/>
        <end position="502"/>
    </location>
</feature>
<dbReference type="Pfam" id="PF03221">
    <property type="entry name" value="HTH_Tnp_Tc5"/>
    <property type="match status" value="1"/>
</dbReference>
<feature type="compositionally biased region" description="Low complexity" evidence="2">
    <location>
        <begin position="530"/>
        <end position="543"/>
    </location>
</feature>
<evidence type="ECO:0000259" key="3">
    <source>
        <dbReference type="PROSITE" id="PS51253"/>
    </source>
</evidence>
<evidence type="ECO:0000313" key="4">
    <source>
        <dbReference type="EMBL" id="JAC59586.1"/>
    </source>
</evidence>
<sequence length="640" mass="69925">VKDRTLRKVLMEITSEQNSFFSSEPHWTTGTNQGTVYQTQVVSETDEHASQPLKPERSDPGSRAIGTNFTEIPKRDTEIVDCEPCPAKNVSEGCQAGITAQQEKLHIQTSVSDNALGVDYSDTVSGLTRFVNGDSVVRTPGGRSGVVEPAEANKEREVSSECFKLAHQLELHTPEASQPFDNFHSFQTLQSVQAQLNLPPEILFSVQGPQHMGTVGLQNALQNSHDIDVSLGLHSQIPPQQHLELHLGFHQALAGHNQAQNAPPECTLVRSQPEVAQQLEPPQTLTPLPSQPQGIAQELNHTEAAPSSQVPTQPGAAASPAEPSHQNQQQGADTTLLGQKRRGAIPGRKHKPGLKREAANLAAKAAIAAKFKETNPRPKHKDLIDFAQREFNVRVSQPVVSKITKEADYWIEQGRLAQLSGKVDVKRQRSKKLPQLEQALYGWYLQVDAMSGGRPLPDQVLLMKAQELAAEMGLDTQNKGSCNLTQAWLDKWKNRCNVLPRLGFSQPAAPDQSRGDLPATRGSPQPPAEMAPAAAQQGAEPRPMGAAAAPVVMNGAPRHSATLPQAHRQLLGKAPRSLPRSPRDPLLVAAHGSLPCLRPYRARILRPLPPLLPRPYCLLFFSLLLEHGMRGGEMRRCHLR</sequence>
<dbReference type="InterPro" id="IPR009057">
    <property type="entry name" value="Homeodomain-like_sf"/>
</dbReference>
<feature type="region of interest" description="Disordered" evidence="2">
    <location>
        <begin position="503"/>
        <end position="547"/>
    </location>
</feature>
<feature type="region of interest" description="Disordered" evidence="2">
    <location>
        <begin position="43"/>
        <end position="68"/>
    </location>
</feature>
<dbReference type="AlphaFoldDB" id="A0A061QMI2"/>
<gene>
    <name evidence="4" type="ORF">TSPGSL018_31076</name>
</gene>
<dbReference type="Gene3D" id="1.10.10.60">
    <property type="entry name" value="Homeodomain-like"/>
    <property type="match status" value="2"/>
</dbReference>
<dbReference type="SMART" id="SM00674">
    <property type="entry name" value="CENPB"/>
    <property type="match status" value="1"/>
</dbReference>
<reference evidence="4" key="1">
    <citation type="submission" date="2014-05" db="EMBL/GenBank/DDBJ databases">
        <title>The transcriptome of the halophilic microalga Tetraselmis sp. GSL018 isolated from the Great Salt Lake, Utah.</title>
        <authorList>
            <person name="Jinkerson R.E."/>
            <person name="D'Adamo S."/>
            <person name="Posewitz M.C."/>
        </authorList>
    </citation>
    <scope>NUCLEOTIDE SEQUENCE</scope>
    <source>
        <strain evidence="4">GSL018</strain>
    </source>
</reference>
<keyword evidence="1" id="KW-0238">DNA-binding</keyword>
<accession>A0A061QMI2</accession>
<feature type="compositionally biased region" description="Basic and acidic residues" evidence="2">
    <location>
        <begin position="45"/>
        <end position="60"/>
    </location>
</feature>
<dbReference type="EMBL" id="GBEZ01027764">
    <property type="protein sequence ID" value="JAC59586.1"/>
    <property type="molecule type" value="Transcribed_RNA"/>
</dbReference>
<evidence type="ECO:0000256" key="1">
    <source>
        <dbReference type="ARBA" id="ARBA00023125"/>
    </source>
</evidence>
<protein>
    <recommendedName>
        <fullName evidence="3">HTH CENPB-type domain-containing protein</fullName>
    </recommendedName>
</protein>
<proteinExistence type="predicted"/>
<feature type="compositionally biased region" description="Polar residues" evidence="2">
    <location>
        <begin position="324"/>
        <end position="337"/>
    </location>
</feature>
<dbReference type="InterPro" id="IPR006600">
    <property type="entry name" value="HTH_CenpB_DNA-bd_dom"/>
</dbReference>